<protein>
    <submittedName>
        <fullName evidence="1">Capsular polysaccharide export protein</fullName>
    </submittedName>
</protein>
<proteinExistence type="predicted"/>
<sequence length="408" mass="44849">MAERCALLLQGPSSTFFSHLGDALEARGARVLRLHLSPGDALFWRRGGGRSYRGPFADWPAFVEAFMAAEGVTDLVLLGDNRPLHRPAVDRAKAMGVRVHHVELGYVRPDWLTVEPDGGGAGAPFPADWPALEALAARGEVPQETRLYRSSFASYAAMDVAWNLANLALSWATHPGYRRHQTWHPLAEYGGFLWKMLRARRDRAHAARVWEAWRQGEAPLFLFPLQLRTDFQIRAHGPDPDLRETAKAVVRSFALHAPPEARLLVKEHPVDNGLTPWRRLLRATAARHGAEDRVEVIDGGDLGAMLGRAAGLATVNSTVGLSALRRGVPVKTLGRAIFDREGLVDPQPLATFWSAPRPPEPGRVETFLRALAWTSLVRGNFDGEGLAEGAANVAERILAPRRHPDTPG</sequence>
<keyword evidence="2" id="KW-1185">Reference proteome</keyword>
<dbReference type="Pfam" id="PF05159">
    <property type="entry name" value="Capsule_synth"/>
    <property type="match status" value="1"/>
</dbReference>
<evidence type="ECO:0000313" key="2">
    <source>
        <dbReference type="Proteomes" id="UP000199377"/>
    </source>
</evidence>
<dbReference type="STRING" id="1114924.SAMN05216258_101555"/>
<dbReference type="InterPro" id="IPR007833">
    <property type="entry name" value="Capsule_polysaccharide_synth"/>
</dbReference>
<evidence type="ECO:0000313" key="1">
    <source>
        <dbReference type="EMBL" id="SFH69145.1"/>
    </source>
</evidence>
<dbReference type="GO" id="GO:0015774">
    <property type="term" value="P:polysaccharide transport"/>
    <property type="evidence" value="ECO:0007669"/>
    <property type="project" value="InterPro"/>
</dbReference>
<dbReference type="CDD" id="cd16441">
    <property type="entry name" value="beta_Kdo_transferase_KpsS"/>
    <property type="match status" value="1"/>
</dbReference>
<organism evidence="1 2">
    <name type="scientific">Albimonas pacifica</name>
    <dbReference type="NCBI Taxonomy" id="1114924"/>
    <lineage>
        <taxon>Bacteria</taxon>
        <taxon>Pseudomonadati</taxon>
        <taxon>Pseudomonadota</taxon>
        <taxon>Alphaproteobacteria</taxon>
        <taxon>Rhodobacterales</taxon>
        <taxon>Paracoccaceae</taxon>
        <taxon>Albimonas</taxon>
    </lineage>
</organism>
<dbReference type="EMBL" id="FOQH01000001">
    <property type="protein sequence ID" value="SFH69145.1"/>
    <property type="molecule type" value="Genomic_DNA"/>
</dbReference>
<name>A0A1I3C3J4_9RHOB</name>
<gene>
    <name evidence="1" type="ORF">SAMN05216258_101555</name>
</gene>
<accession>A0A1I3C3J4</accession>
<reference evidence="1 2" key="1">
    <citation type="submission" date="2016-10" db="EMBL/GenBank/DDBJ databases">
        <authorList>
            <person name="de Groot N.N."/>
        </authorList>
    </citation>
    <scope>NUCLEOTIDE SEQUENCE [LARGE SCALE GENOMIC DNA]</scope>
    <source>
        <strain evidence="1 2">CGMCC 1.11030</strain>
    </source>
</reference>
<dbReference type="Proteomes" id="UP000199377">
    <property type="component" value="Unassembled WGS sequence"/>
</dbReference>
<dbReference type="RefSeq" id="WP_177236123.1">
    <property type="nucleotide sequence ID" value="NZ_FOQH01000001.1"/>
</dbReference>
<dbReference type="AlphaFoldDB" id="A0A1I3C3J4"/>
<dbReference type="GO" id="GO:0000271">
    <property type="term" value="P:polysaccharide biosynthetic process"/>
    <property type="evidence" value="ECO:0007669"/>
    <property type="project" value="InterPro"/>
</dbReference>